<comment type="caution">
    <text evidence="4">The sequence shown here is derived from an EMBL/GenBank/DDBJ whole genome shotgun (WGS) entry which is preliminary data.</text>
</comment>
<feature type="transmembrane region" description="Helical" evidence="2">
    <location>
        <begin position="336"/>
        <end position="358"/>
    </location>
</feature>
<feature type="transmembrane region" description="Helical" evidence="2">
    <location>
        <begin position="370"/>
        <end position="390"/>
    </location>
</feature>
<dbReference type="GO" id="GO:0016020">
    <property type="term" value="C:membrane"/>
    <property type="evidence" value="ECO:0007669"/>
    <property type="project" value="UniProtKB-SubCell"/>
</dbReference>
<gene>
    <name evidence="4" type="ORF">QR680_010589</name>
</gene>
<dbReference type="InterPro" id="IPR036259">
    <property type="entry name" value="MFS_trans_sf"/>
</dbReference>
<dbReference type="Gene3D" id="1.20.1250.20">
    <property type="entry name" value="MFS general substrate transporter like domains"/>
    <property type="match status" value="2"/>
</dbReference>
<keyword evidence="2" id="KW-1133">Transmembrane helix</keyword>
<comment type="subcellular location">
    <subcellularLocation>
        <location evidence="1">Membrane</location>
        <topology evidence="1">Multi-pass membrane protein</topology>
    </subcellularLocation>
</comment>
<accession>A0AA39IPI4</accession>
<keyword evidence="2" id="KW-0812">Transmembrane</keyword>
<feature type="transmembrane region" description="Helical" evidence="2">
    <location>
        <begin position="87"/>
        <end position="104"/>
    </location>
</feature>
<dbReference type="GO" id="GO:0022857">
    <property type="term" value="F:transmembrane transporter activity"/>
    <property type="evidence" value="ECO:0007669"/>
    <property type="project" value="InterPro"/>
</dbReference>
<dbReference type="SUPFAM" id="SSF103473">
    <property type="entry name" value="MFS general substrate transporter"/>
    <property type="match status" value="1"/>
</dbReference>
<reference evidence="4" key="1">
    <citation type="submission" date="2023-06" db="EMBL/GenBank/DDBJ databases">
        <title>Genomic analysis of the entomopathogenic nematode Steinernema hermaphroditum.</title>
        <authorList>
            <person name="Schwarz E.M."/>
            <person name="Heppert J.K."/>
            <person name="Baniya A."/>
            <person name="Schwartz H.T."/>
            <person name="Tan C.-H."/>
            <person name="Antoshechkin I."/>
            <person name="Sternberg P.W."/>
            <person name="Goodrich-Blair H."/>
            <person name="Dillman A.R."/>
        </authorList>
    </citation>
    <scope>NUCLEOTIDE SEQUENCE</scope>
    <source>
        <strain evidence="4">PS9179</strain>
        <tissue evidence="4">Whole animal</tissue>
    </source>
</reference>
<dbReference type="Proteomes" id="UP001175271">
    <property type="component" value="Unassembled WGS sequence"/>
</dbReference>
<dbReference type="EMBL" id="JAUCMV010000001">
    <property type="protein sequence ID" value="KAK0428078.1"/>
    <property type="molecule type" value="Genomic_DNA"/>
</dbReference>
<feature type="transmembrane region" description="Helical" evidence="2">
    <location>
        <begin position="309"/>
        <end position="330"/>
    </location>
</feature>
<feature type="transmembrane region" description="Helical" evidence="2">
    <location>
        <begin position="110"/>
        <end position="132"/>
    </location>
</feature>
<protein>
    <recommendedName>
        <fullName evidence="3">Major facilitator superfamily (MFS) profile domain-containing protein</fullName>
    </recommendedName>
</protein>
<dbReference type="Pfam" id="PF07690">
    <property type="entry name" value="MFS_1"/>
    <property type="match status" value="1"/>
</dbReference>
<name>A0AA39IPI4_9BILA</name>
<dbReference type="PANTHER" id="PTHR45757:SF11">
    <property type="entry name" value="MAJOR FACILITATOR SUPERFAMILY (MFS) PROFILE DOMAIN-CONTAINING PROTEIN"/>
    <property type="match status" value="1"/>
</dbReference>
<organism evidence="4 5">
    <name type="scientific">Steinernema hermaphroditum</name>
    <dbReference type="NCBI Taxonomy" id="289476"/>
    <lineage>
        <taxon>Eukaryota</taxon>
        <taxon>Metazoa</taxon>
        <taxon>Ecdysozoa</taxon>
        <taxon>Nematoda</taxon>
        <taxon>Chromadorea</taxon>
        <taxon>Rhabditida</taxon>
        <taxon>Tylenchina</taxon>
        <taxon>Panagrolaimomorpha</taxon>
        <taxon>Strongyloidoidea</taxon>
        <taxon>Steinernematidae</taxon>
        <taxon>Steinernema</taxon>
    </lineage>
</organism>
<dbReference type="InterPro" id="IPR020846">
    <property type="entry name" value="MFS_dom"/>
</dbReference>
<feature type="transmembrane region" description="Helical" evidence="2">
    <location>
        <begin position="57"/>
        <end position="75"/>
    </location>
</feature>
<dbReference type="PANTHER" id="PTHR45757">
    <property type="entry name" value="PROTEIN CBG23364-RELATED"/>
    <property type="match status" value="1"/>
</dbReference>
<evidence type="ECO:0000259" key="3">
    <source>
        <dbReference type="PROSITE" id="PS50850"/>
    </source>
</evidence>
<evidence type="ECO:0000256" key="1">
    <source>
        <dbReference type="ARBA" id="ARBA00004141"/>
    </source>
</evidence>
<sequence>MIRYIVLVLTLVTMSILLANTVLFNFTVICMDPAKRHPDVEMTITNETRYYTPTEEGWIIAAPSVGLVIGTLPSVLMTQRRGLRQTFSLAGLCSGLMTMAYPFVADDIIASLIIRFIQGFAVASAFVAIGIVPIEYGGIKEKGLFVSVLTTAYQLGPFSTIPASSLFCSSSIGWPGVYYAFGATTITSFVLFFVFYRNTAQKNSILSKPRVAPIANEIPKAPKKNRTIPYRKIFLTRSVWGVLNSAISDSVGFLVFFLYGPIYVNKVLKFDVAQTGILAAIPHVIAGTAKLLSGMFLHKSSCMNSPRGITLATFISQKIGIALFIAMAIIGSSMPVVAQILMTLIIMCNAYHFIGVMAAAQAVAQQYTQVLSSSIAAIESVFGLMLPPFVSYLAPDHTAEQWAVILYCVAGILTLTNFAFLFITKVEPAEWTEEQVGLHKRVDSEESA</sequence>
<feature type="transmembrane region" description="Helical" evidence="2">
    <location>
        <begin position="176"/>
        <end position="196"/>
    </location>
</feature>
<dbReference type="InterPro" id="IPR011701">
    <property type="entry name" value="MFS"/>
</dbReference>
<evidence type="ECO:0000313" key="4">
    <source>
        <dbReference type="EMBL" id="KAK0428078.1"/>
    </source>
</evidence>
<feature type="transmembrane region" description="Helical" evidence="2">
    <location>
        <begin position="402"/>
        <end position="423"/>
    </location>
</feature>
<keyword evidence="2" id="KW-0472">Membrane</keyword>
<evidence type="ECO:0000313" key="5">
    <source>
        <dbReference type="Proteomes" id="UP001175271"/>
    </source>
</evidence>
<proteinExistence type="predicted"/>
<feature type="domain" description="Major facilitator superfamily (MFS) profile" evidence="3">
    <location>
        <begin position="13"/>
        <end position="428"/>
    </location>
</feature>
<feature type="transmembrane region" description="Helical" evidence="2">
    <location>
        <begin position="7"/>
        <end position="29"/>
    </location>
</feature>
<dbReference type="PROSITE" id="PS50850">
    <property type="entry name" value="MFS"/>
    <property type="match status" value="1"/>
</dbReference>
<evidence type="ECO:0000256" key="2">
    <source>
        <dbReference type="SAM" id="Phobius"/>
    </source>
</evidence>
<keyword evidence="5" id="KW-1185">Reference proteome</keyword>
<feature type="transmembrane region" description="Helical" evidence="2">
    <location>
        <begin position="276"/>
        <end position="297"/>
    </location>
</feature>
<dbReference type="AlphaFoldDB" id="A0AA39IPI4"/>
<feature type="transmembrane region" description="Helical" evidence="2">
    <location>
        <begin position="239"/>
        <end position="264"/>
    </location>
</feature>